<evidence type="ECO:0000313" key="1">
    <source>
        <dbReference type="EMBL" id="KAF7634785.1"/>
    </source>
</evidence>
<reference evidence="1" key="1">
    <citation type="journal article" date="2020" name="Ecol. Evol.">
        <title>Genome structure and content of the rice root-knot nematode (Meloidogyne graminicola).</title>
        <authorList>
            <person name="Phan N.T."/>
            <person name="Danchin E.G.J."/>
            <person name="Klopp C."/>
            <person name="Perfus-Barbeoch L."/>
            <person name="Kozlowski D.K."/>
            <person name="Koutsovoulos G.D."/>
            <person name="Lopez-Roques C."/>
            <person name="Bouchez O."/>
            <person name="Zahm M."/>
            <person name="Besnard G."/>
            <person name="Bellafiore S."/>
        </authorList>
    </citation>
    <scope>NUCLEOTIDE SEQUENCE</scope>
    <source>
        <strain evidence="1">VN-18</strain>
    </source>
</reference>
<dbReference type="EMBL" id="JABEBT010000051">
    <property type="protein sequence ID" value="KAF7634785.1"/>
    <property type="molecule type" value="Genomic_DNA"/>
</dbReference>
<sequence>MSESVSSKYNTFYNCGECLKFKDISVPELFDRLFKVKVFRYDVCEISLIGLSMAKMGKENLVVWTAGDDIPNISVEKFLEGCVIANNRERRLARKKFLFPWIVDGRSVFLYVDTMNTHGDKVFISVKYTPSDSYVIRHR</sequence>
<organism evidence="1 2">
    <name type="scientific">Meloidogyne graminicola</name>
    <dbReference type="NCBI Taxonomy" id="189291"/>
    <lineage>
        <taxon>Eukaryota</taxon>
        <taxon>Metazoa</taxon>
        <taxon>Ecdysozoa</taxon>
        <taxon>Nematoda</taxon>
        <taxon>Chromadorea</taxon>
        <taxon>Rhabditida</taxon>
        <taxon>Tylenchina</taxon>
        <taxon>Tylenchomorpha</taxon>
        <taxon>Tylenchoidea</taxon>
        <taxon>Meloidogynidae</taxon>
        <taxon>Meloidogyninae</taxon>
        <taxon>Meloidogyne</taxon>
    </lineage>
</organism>
<gene>
    <name evidence="1" type="ORF">Mgra_00005818</name>
</gene>
<accession>A0A8S9ZNB8</accession>
<keyword evidence="2" id="KW-1185">Reference proteome</keyword>
<dbReference type="AlphaFoldDB" id="A0A8S9ZNB8"/>
<evidence type="ECO:0000313" key="2">
    <source>
        <dbReference type="Proteomes" id="UP000605970"/>
    </source>
</evidence>
<comment type="caution">
    <text evidence="1">The sequence shown here is derived from an EMBL/GenBank/DDBJ whole genome shotgun (WGS) entry which is preliminary data.</text>
</comment>
<name>A0A8S9ZNB8_9BILA</name>
<proteinExistence type="predicted"/>
<dbReference type="Proteomes" id="UP000605970">
    <property type="component" value="Unassembled WGS sequence"/>
</dbReference>
<protein>
    <submittedName>
        <fullName evidence="1">Uncharacterized protein</fullName>
    </submittedName>
</protein>